<evidence type="ECO:0000313" key="1">
    <source>
        <dbReference type="EMBL" id="JAD26982.1"/>
    </source>
</evidence>
<reference evidence="1" key="1">
    <citation type="submission" date="2014-09" db="EMBL/GenBank/DDBJ databases">
        <authorList>
            <person name="Magalhaes I.L.F."/>
            <person name="Oliveira U."/>
            <person name="Santos F.R."/>
            <person name="Vidigal T.H.D.A."/>
            <person name="Brescovit A.D."/>
            <person name="Santos A.J."/>
        </authorList>
    </citation>
    <scope>NUCLEOTIDE SEQUENCE</scope>
    <source>
        <tissue evidence="1">Shoot tissue taken approximately 20 cm above the soil surface</tissue>
    </source>
</reference>
<sequence>MVGIIISAIPYDSGRRIASICKKHINNRQRANLFNLQKKNILTQKACLF</sequence>
<protein>
    <submittedName>
        <fullName evidence="1">Uncharacterized protein</fullName>
    </submittedName>
</protein>
<dbReference type="EMBL" id="GBRH01270913">
    <property type="protein sequence ID" value="JAD26982.1"/>
    <property type="molecule type" value="Transcribed_RNA"/>
</dbReference>
<dbReference type="AlphaFoldDB" id="A0A0A8YWK6"/>
<accession>A0A0A8YWK6</accession>
<name>A0A0A8YWK6_ARUDO</name>
<organism evidence="1">
    <name type="scientific">Arundo donax</name>
    <name type="common">Giant reed</name>
    <name type="synonym">Donax arundinaceus</name>
    <dbReference type="NCBI Taxonomy" id="35708"/>
    <lineage>
        <taxon>Eukaryota</taxon>
        <taxon>Viridiplantae</taxon>
        <taxon>Streptophyta</taxon>
        <taxon>Embryophyta</taxon>
        <taxon>Tracheophyta</taxon>
        <taxon>Spermatophyta</taxon>
        <taxon>Magnoliopsida</taxon>
        <taxon>Liliopsida</taxon>
        <taxon>Poales</taxon>
        <taxon>Poaceae</taxon>
        <taxon>PACMAD clade</taxon>
        <taxon>Arundinoideae</taxon>
        <taxon>Arundineae</taxon>
        <taxon>Arundo</taxon>
    </lineage>
</organism>
<reference evidence="1" key="2">
    <citation type="journal article" date="2015" name="Data Brief">
        <title>Shoot transcriptome of the giant reed, Arundo donax.</title>
        <authorList>
            <person name="Barrero R.A."/>
            <person name="Guerrero F.D."/>
            <person name="Moolhuijzen P."/>
            <person name="Goolsby J.A."/>
            <person name="Tidwell J."/>
            <person name="Bellgard S.E."/>
            <person name="Bellgard M.I."/>
        </authorList>
    </citation>
    <scope>NUCLEOTIDE SEQUENCE</scope>
    <source>
        <tissue evidence="1">Shoot tissue taken approximately 20 cm above the soil surface</tissue>
    </source>
</reference>
<proteinExistence type="predicted"/>